<organism evidence="2 3">
    <name type="scientific">Chungangia koreensis</name>
    <dbReference type="NCBI Taxonomy" id="752657"/>
    <lineage>
        <taxon>Bacteria</taxon>
        <taxon>Bacillati</taxon>
        <taxon>Bacillota</taxon>
        <taxon>Bacilli</taxon>
        <taxon>Lactobacillales</taxon>
        <taxon>Chungangia</taxon>
    </lineage>
</organism>
<feature type="domain" description="Cell wall elongation regulator TseB-like" evidence="1">
    <location>
        <begin position="38"/>
        <end position="81"/>
    </location>
</feature>
<comment type="caution">
    <text evidence="2">The sequence shown here is derived from an EMBL/GenBank/DDBJ whole genome shotgun (WGS) entry which is preliminary data.</text>
</comment>
<evidence type="ECO:0000259" key="1">
    <source>
        <dbReference type="Pfam" id="PF17881"/>
    </source>
</evidence>
<evidence type="ECO:0000313" key="3">
    <source>
        <dbReference type="Proteomes" id="UP001595817"/>
    </source>
</evidence>
<evidence type="ECO:0000313" key="2">
    <source>
        <dbReference type="EMBL" id="MFC4410933.1"/>
    </source>
</evidence>
<accession>A0ABV8X4S6</accession>
<dbReference type="EMBL" id="JBHSEC010000019">
    <property type="protein sequence ID" value="MFC4410933.1"/>
    <property type="molecule type" value="Genomic_DNA"/>
</dbReference>
<name>A0ABV8X4S6_9LACT</name>
<dbReference type="RefSeq" id="WP_378155333.1">
    <property type="nucleotide sequence ID" value="NZ_JBHSEC010000019.1"/>
</dbReference>
<dbReference type="Proteomes" id="UP001595817">
    <property type="component" value="Unassembled WGS sequence"/>
</dbReference>
<dbReference type="Pfam" id="PF17881">
    <property type="entry name" value="TseB"/>
    <property type="match status" value="1"/>
</dbReference>
<dbReference type="InterPro" id="IPR046350">
    <property type="entry name" value="Cystatin_sf"/>
</dbReference>
<dbReference type="SUPFAM" id="SSF54403">
    <property type="entry name" value="Cystatin/monellin"/>
    <property type="match status" value="2"/>
</dbReference>
<dbReference type="InterPro" id="IPR041401">
    <property type="entry name" value="TseB-like_dom"/>
</dbReference>
<protein>
    <submittedName>
        <fullName evidence="2">DUF5590 domain-containing protein</fullName>
    </submittedName>
</protein>
<gene>
    <name evidence="2" type="ORF">ACFOZY_10940</name>
</gene>
<proteinExistence type="predicted"/>
<keyword evidence="3" id="KW-1185">Reference proteome</keyword>
<sequence>MKNWIIFISVFLVSLALVISVIVLVQARSPYKTAEQVAEQTALDEGEVVSVTDSYVYRGLTSNMTVIGKDEEGRTKAVLIPEGDSNNEVYTVLLEEGISQEDTLNFVQSEMDVKEVLHIRLGLEEVGPVWEVSYIGTNDKLNYVYILFENGNWWKRILNL</sequence>
<reference evidence="3" key="1">
    <citation type="journal article" date="2019" name="Int. J. Syst. Evol. Microbiol.">
        <title>The Global Catalogue of Microorganisms (GCM) 10K type strain sequencing project: providing services to taxonomists for standard genome sequencing and annotation.</title>
        <authorList>
            <consortium name="The Broad Institute Genomics Platform"/>
            <consortium name="The Broad Institute Genome Sequencing Center for Infectious Disease"/>
            <person name="Wu L."/>
            <person name="Ma J."/>
        </authorList>
    </citation>
    <scope>NUCLEOTIDE SEQUENCE [LARGE SCALE GENOMIC DNA]</scope>
    <source>
        <strain evidence="3">CCUG 59778</strain>
    </source>
</reference>
<dbReference type="Gene3D" id="3.10.450.40">
    <property type="match status" value="2"/>
</dbReference>